<evidence type="ECO:0000256" key="1">
    <source>
        <dbReference type="SAM" id="MobiDB-lite"/>
    </source>
</evidence>
<evidence type="ECO:0000259" key="2">
    <source>
        <dbReference type="Pfam" id="PF14111"/>
    </source>
</evidence>
<proteinExistence type="predicted"/>
<dbReference type="Gene3D" id="3.60.10.10">
    <property type="entry name" value="Endonuclease/exonuclease/phosphatase"/>
    <property type="match status" value="1"/>
</dbReference>
<reference evidence="3 4" key="1">
    <citation type="submission" date="2020-02" db="EMBL/GenBank/DDBJ databases">
        <authorList>
            <person name="Ma Q."/>
            <person name="Huang Y."/>
            <person name="Song X."/>
            <person name="Pei D."/>
        </authorList>
    </citation>
    <scope>NUCLEOTIDE SEQUENCE [LARGE SCALE GENOMIC DNA]</scope>
    <source>
        <strain evidence="3">Sxm20200214</strain>
        <tissue evidence="3">Leaf</tissue>
    </source>
</reference>
<dbReference type="EMBL" id="JAAMPC010000010">
    <property type="protein sequence ID" value="KAG2287447.1"/>
    <property type="molecule type" value="Genomic_DNA"/>
</dbReference>
<organism evidence="3 4">
    <name type="scientific">Brassica carinata</name>
    <name type="common">Ethiopian mustard</name>
    <name type="synonym">Abyssinian cabbage</name>
    <dbReference type="NCBI Taxonomy" id="52824"/>
    <lineage>
        <taxon>Eukaryota</taxon>
        <taxon>Viridiplantae</taxon>
        <taxon>Streptophyta</taxon>
        <taxon>Embryophyta</taxon>
        <taxon>Tracheophyta</taxon>
        <taxon>Spermatophyta</taxon>
        <taxon>Magnoliopsida</taxon>
        <taxon>eudicotyledons</taxon>
        <taxon>Gunneridae</taxon>
        <taxon>Pentapetalae</taxon>
        <taxon>rosids</taxon>
        <taxon>malvids</taxon>
        <taxon>Brassicales</taxon>
        <taxon>Brassicaceae</taxon>
        <taxon>Brassiceae</taxon>
        <taxon>Brassica</taxon>
    </lineage>
</organism>
<dbReference type="InterPro" id="IPR036691">
    <property type="entry name" value="Endo/exonu/phosph_ase_sf"/>
</dbReference>
<feature type="compositionally biased region" description="Polar residues" evidence="1">
    <location>
        <begin position="376"/>
        <end position="389"/>
    </location>
</feature>
<feature type="domain" description="DUF4283" evidence="2">
    <location>
        <begin position="144"/>
        <end position="228"/>
    </location>
</feature>
<dbReference type="OrthoDB" id="1113249at2759"/>
<dbReference type="PANTHER" id="PTHR31286:SF175">
    <property type="entry name" value="DUF4283 DOMAIN-CONTAINING PROTEIN"/>
    <property type="match status" value="1"/>
</dbReference>
<feature type="region of interest" description="Disordered" evidence="1">
    <location>
        <begin position="490"/>
        <end position="531"/>
    </location>
</feature>
<dbReference type="SUPFAM" id="SSF56219">
    <property type="entry name" value="DNase I-like"/>
    <property type="match status" value="1"/>
</dbReference>
<gene>
    <name evidence="3" type="ORF">Bca52824_047051</name>
</gene>
<dbReference type="GO" id="GO:0003824">
    <property type="term" value="F:catalytic activity"/>
    <property type="evidence" value="ECO:0007669"/>
    <property type="project" value="InterPro"/>
</dbReference>
<dbReference type="InterPro" id="IPR040256">
    <property type="entry name" value="At4g02000-like"/>
</dbReference>
<name>A0A8X7UQV7_BRACI</name>
<dbReference type="Pfam" id="PF14111">
    <property type="entry name" value="DUF4283"/>
    <property type="match status" value="1"/>
</dbReference>
<evidence type="ECO:0000313" key="4">
    <source>
        <dbReference type="Proteomes" id="UP000886595"/>
    </source>
</evidence>
<sequence>MSRCLLRKRNIARLLICLSRKSISLVELSDFGVAATGSTIPVTISPSAAATSLYASGYDTFTNSGSVIDSVSNLKEFAPSPLKSLLPPHVEVSKLSGGSTAINIDSKSLENVDSQARNYAALLKSSAQLQEMGTPSEHVSAAKLEFKDFIYARFHGDYPSMGKIIGVVNAVWARTGPRIFVHNIGQGIYLLRVTNPKTREFLLSRTCWNIGGLPMFVVPWSHEYSPDEPPLTSAIVHVEMHNVLYLLFNRESLSRIATAVGKPDSLAPETEQKENFEVAKLIVSGFSNGKEVQIDVSYPWLPIKCDVCKKFGHTKERCPTGLTEGSSGQSKGRKATTETQRRRSKSRPGRATDKKVKKMETRYVPVLHDTKGAPQESMNEAGTSTNPDTQDMEEGEIGHDLHGKTGVTVANASQSTNIIQNSEVVELPQNVDEEVVAQNAPHSVLELNDEPDDATNENIREQMVVADEIPTAVDRSNVDGLMLNGAISNAHSSQTEAKDQSSDQEGSVNGTLPIDLGPDIHDSSQTTEEMDRENPFFLVKNRKSGHKNDSGRIVIVWDPKVTMLIYNTTAQLVTCGVTILSENITLTVTFVYGFNLVEDRNSLWESLVELQLGSPVGTHPWSVLGDFNQMLRLQDAQLFAALAKGLPFTWRNMQDDNPISTKIDHAFINQAWSSSFPGSYAEFLDPSQSDHAPCFLRMPSIRWRVVKPFKLFHHVIDHPDEIMGTNQFNLVSSLKKLKRPLHSLNKRHFSGISQRVKAQKERVEALQRVMLTSPDQSTTREEHSERDNLNVLLKVEEKFYRQLLRFRWTDVGDRNTAFYHQTVSQHASRNHIHFLKDGHDHMLFSMDAIKAHAADYFQGILGSTDLSVSPATSDELRTLLPFRCSELQQNYLKRDVTAAEIKATLYLGLPLCPKRISAATLQPFLERITSKLHSWTVKLLSFARKIKMIYSVIYGMWFYTKVDSLCSGFLWNNNTSSAAGARVSWVNICKPKSEGGLGIRQLEEFEMVFRLKSKNRFGGRSLWLINDSPRFSMTVRNMIQLKQELQGLLRCCIGDEKTKLFWYDYCTKLGPLHLLFGPSGPRALRIPLNATVSQAVSNGHWNLPPARYMAYPPAFLDAVVALCRHLQGPHVQRAVVMLKLLSQVIVYNLWCERNGRIFRDVSLNQEAFFRVVDRGMRDRLLSPSLVTTFSPSLLKLYLWFLTLYS</sequence>
<feature type="region of interest" description="Disordered" evidence="1">
    <location>
        <begin position="369"/>
        <end position="394"/>
    </location>
</feature>
<feature type="region of interest" description="Disordered" evidence="1">
    <location>
        <begin position="316"/>
        <end position="356"/>
    </location>
</feature>
<accession>A0A8X7UQV7</accession>
<keyword evidence="4" id="KW-1185">Reference proteome</keyword>
<evidence type="ECO:0000313" key="3">
    <source>
        <dbReference type="EMBL" id="KAG2287447.1"/>
    </source>
</evidence>
<protein>
    <recommendedName>
        <fullName evidence="2">DUF4283 domain-containing protein</fullName>
    </recommendedName>
</protein>
<comment type="caution">
    <text evidence="3">The sequence shown here is derived from an EMBL/GenBank/DDBJ whole genome shotgun (WGS) entry which is preliminary data.</text>
</comment>
<dbReference type="PANTHER" id="PTHR31286">
    <property type="entry name" value="GLYCINE-RICH CELL WALL STRUCTURAL PROTEIN 1.8-LIKE"/>
    <property type="match status" value="1"/>
</dbReference>
<dbReference type="Proteomes" id="UP000886595">
    <property type="component" value="Unassembled WGS sequence"/>
</dbReference>
<dbReference type="InterPro" id="IPR025558">
    <property type="entry name" value="DUF4283"/>
</dbReference>
<dbReference type="AlphaFoldDB" id="A0A8X7UQV7"/>